<evidence type="ECO:0000313" key="2">
    <source>
        <dbReference type="Proteomes" id="UP000013307"/>
    </source>
</evidence>
<reference evidence="1 2" key="1">
    <citation type="journal article" date="2013" name="Genome Announc.">
        <title>Complete Genome Sequence of the Thermophilic and Facultatively Chemolithoautotrophic Sulfate Reducer Archaeoglobus sulfaticallidus Strain PM70-1T.</title>
        <authorList>
            <person name="Stokke R."/>
            <person name="Hocking W.P."/>
            <person name="Steinsbu B.O."/>
            <person name="Steen I.H."/>
        </authorList>
    </citation>
    <scope>NUCLEOTIDE SEQUENCE [LARGE SCALE GENOMIC DNA]</scope>
    <source>
        <strain evidence="1">PM70-1</strain>
    </source>
</reference>
<dbReference type="GeneID" id="15392702"/>
<proteinExistence type="predicted"/>
<sequence>MTNGRSSNDNVLNIRIKVDRKFEEKFMKIKEELGLNSNAEVVRYLVNRYYKELQQKGSLDM</sequence>
<dbReference type="Proteomes" id="UP000013307">
    <property type="component" value="Chromosome"/>
</dbReference>
<evidence type="ECO:0000313" key="1">
    <source>
        <dbReference type="EMBL" id="AGK61062.1"/>
    </source>
</evidence>
<dbReference type="AlphaFoldDB" id="N0BFM6"/>
<dbReference type="RefSeq" id="WP_015590660.1">
    <property type="nucleotide sequence ID" value="NC_021169.1"/>
</dbReference>
<gene>
    <name evidence="1" type="ORF">Asulf_01061</name>
</gene>
<dbReference type="HOGENOM" id="CLU_2911293_0_0_2"/>
<dbReference type="eggNOG" id="arCOG12209">
    <property type="taxonomic scope" value="Archaea"/>
</dbReference>
<protein>
    <submittedName>
        <fullName evidence="1">Uncharacterized protein</fullName>
    </submittedName>
</protein>
<dbReference type="KEGG" id="ast:Asulf_01061"/>
<organism evidence="1 2">
    <name type="scientific">Archaeoglobus sulfaticallidus PM70-1</name>
    <dbReference type="NCBI Taxonomy" id="387631"/>
    <lineage>
        <taxon>Archaea</taxon>
        <taxon>Methanobacteriati</taxon>
        <taxon>Methanobacteriota</taxon>
        <taxon>Archaeoglobi</taxon>
        <taxon>Archaeoglobales</taxon>
        <taxon>Archaeoglobaceae</taxon>
        <taxon>Archaeoglobus</taxon>
    </lineage>
</organism>
<name>N0BFM6_9EURY</name>
<keyword evidence="2" id="KW-1185">Reference proteome</keyword>
<accession>N0BFM6</accession>
<dbReference type="EMBL" id="CP005290">
    <property type="protein sequence ID" value="AGK61062.1"/>
    <property type="molecule type" value="Genomic_DNA"/>
</dbReference>